<evidence type="ECO:0000256" key="1">
    <source>
        <dbReference type="SAM" id="MobiDB-lite"/>
    </source>
</evidence>
<protein>
    <submittedName>
        <fullName evidence="2">Uncharacterized protein</fullName>
    </submittedName>
</protein>
<dbReference type="InParanoid" id="T1HZH2"/>
<reference evidence="2" key="1">
    <citation type="submission" date="2015-05" db="UniProtKB">
        <authorList>
            <consortium name="EnsemblMetazoa"/>
        </authorList>
    </citation>
    <scope>IDENTIFICATION</scope>
</reference>
<dbReference type="VEuPathDB" id="VectorBase:RPRC009442"/>
<sequence>MSKIQRAIKLEDEEIVFHSTPDMHSIKFSSPSFREAVNNTTGSSPFHLIDHGYGRTPQSHSQRTSVNHARTQ</sequence>
<evidence type="ECO:0000313" key="2">
    <source>
        <dbReference type="EnsemblMetazoa" id="RPRC009442-PA"/>
    </source>
</evidence>
<proteinExistence type="predicted"/>
<name>T1HZH2_RHOPR</name>
<feature type="region of interest" description="Disordered" evidence="1">
    <location>
        <begin position="38"/>
        <end position="72"/>
    </location>
</feature>
<evidence type="ECO:0000313" key="3">
    <source>
        <dbReference type="Proteomes" id="UP000015103"/>
    </source>
</evidence>
<feature type="compositionally biased region" description="Polar residues" evidence="1">
    <location>
        <begin position="56"/>
        <end position="72"/>
    </location>
</feature>
<dbReference type="AlphaFoldDB" id="T1HZH2"/>
<accession>T1HZH2</accession>
<dbReference type="EMBL" id="ACPB03022611">
    <property type="status" value="NOT_ANNOTATED_CDS"/>
    <property type="molecule type" value="Genomic_DNA"/>
</dbReference>
<dbReference type="Proteomes" id="UP000015103">
    <property type="component" value="Unassembled WGS sequence"/>
</dbReference>
<dbReference type="EnsemblMetazoa" id="RPRC009442-RA">
    <property type="protein sequence ID" value="RPRC009442-PA"/>
    <property type="gene ID" value="RPRC009442"/>
</dbReference>
<dbReference type="HOGENOM" id="CLU_2729612_0_0_1"/>
<keyword evidence="3" id="KW-1185">Reference proteome</keyword>
<organism evidence="2 3">
    <name type="scientific">Rhodnius prolixus</name>
    <name type="common">Triatomid bug</name>
    <dbReference type="NCBI Taxonomy" id="13249"/>
    <lineage>
        <taxon>Eukaryota</taxon>
        <taxon>Metazoa</taxon>
        <taxon>Ecdysozoa</taxon>
        <taxon>Arthropoda</taxon>
        <taxon>Hexapoda</taxon>
        <taxon>Insecta</taxon>
        <taxon>Pterygota</taxon>
        <taxon>Neoptera</taxon>
        <taxon>Paraneoptera</taxon>
        <taxon>Hemiptera</taxon>
        <taxon>Heteroptera</taxon>
        <taxon>Panheteroptera</taxon>
        <taxon>Cimicomorpha</taxon>
        <taxon>Reduviidae</taxon>
        <taxon>Triatominae</taxon>
        <taxon>Rhodnius</taxon>
    </lineage>
</organism>